<reference evidence="1" key="2">
    <citation type="journal article" date="2021" name="PeerJ">
        <title>Extensive microbial diversity within the chicken gut microbiome revealed by metagenomics and culture.</title>
        <authorList>
            <person name="Gilroy R."/>
            <person name="Ravi A."/>
            <person name="Getino M."/>
            <person name="Pursley I."/>
            <person name="Horton D.L."/>
            <person name="Alikhan N.F."/>
            <person name="Baker D."/>
            <person name="Gharbi K."/>
            <person name="Hall N."/>
            <person name="Watson M."/>
            <person name="Adriaenssens E.M."/>
            <person name="Foster-Nyarko E."/>
            <person name="Jarju S."/>
            <person name="Secka A."/>
            <person name="Antonio M."/>
            <person name="Oren A."/>
            <person name="Chaudhuri R.R."/>
            <person name="La Ragione R."/>
            <person name="Hildebrand F."/>
            <person name="Pallen M.J."/>
        </authorList>
    </citation>
    <scope>NUCLEOTIDE SEQUENCE</scope>
    <source>
        <strain evidence="1">21143</strain>
    </source>
</reference>
<evidence type="ECO:0008006" key="3">
    <source>
        <dbReference type="Google" id="ProtNLM"/>
    </source>
</evidence>
<evidence type="ECO:0000313" key="1">
    <source>
        <dbReference type="EMBL" id="HIT39635.1"/>
    </source>
</evidence>
<evidence type="ECO:0000313" key="2">
    <source>
        <dbReference type="Proteomes" id="UP000886722"/>
    </source>
</evidence>
<organism evidence="1 2">
    <name type="scientific">Candidatus Caccoplasma intestinavium</name>
    <dbReference type="NCBI Taxonomy" id="2840716"/>
    <lineage>
        <taxon>Bacteria</taxon>
        <taxon>Pseudomonadati</taxon>
        <taxon>Bacteroidota</taxon>
        <taxon>Bacteroidia</taxon>
        <taxon>Bacteroidales</taxon>
        <taxon>Bacteroidaceae</taxon>
        <taxon>Bacteroidaceae incertae sedis</taxon>
        <taxon>Candidatus Caccoplasma</taxon>
    </lineage>
</organism>
<sequence length="159" mass="17733">MKRILFYTFSILAFCLYGCDNYDDQRLPARPVHIEIYSAQWSVYGVHGYMESQTFVKSSLPKGFSWTANSYSGFGGVLLACGLNNELLAYDMACPIECQSNVRIEVDEEAGIAVCRKCGSTYDVFNGYGQPLSGRAQEKKYGLTSYIVTNTSTGYLISR</sequence>
<gene>
    <name evidence="1" type="ORF">IAD06_06320</name>
</gene>
<name>A0A9D1GEH6_9BACT</name>
<comment type="caution">
    <text evidence="1">The sequence shown here is derived from an EMBL/GenBank/DDBJ whole genome shotgun (WGS) entry which is preliminary data.</text>
</comment>
<dbReference type="Proteomes" id="UP000886722">
    <property type="component" value="Unassembled WGS sequence"/>
</dbReference>
<proteinExistence type="predicted"/>
<dbReference type="EMBL" id="DVKT01000048">
    <property type="protein sequence ID" value="HIT39635.1"/>
    <property type="molecule type" value="Genomic_DNA"/>
</dbReference>
<protein>
    <recommendedName>
        <fullName evidence="3">Rieske domain-containing protein</fullName>
    </recommendedName>
</protein>
<reference evidence="1" key="1">
    <citation type="submission" date="2020-10" db="EMBL/GenBank/DDBJ databases">
        <authorList>
            <person name="Gilroy R."/>
        </authorList>
    </citation>
    <scope>NUCLEOTIDE SEQUENCE</scope>
    <source>
        <strain evidence="1">21143</strain>
    </source>
</reference>
<dbReference type="AlphaFoldDB" id="A0A9D1GEH6"/>
<accession>A0A9D1GEH6</accession>